<evidence type="ECO:0008006" key="4">
    <source>
        <dbReference type="Google" id="ProtNLM"/>
    </source>
</evidence>
<dbReference type="RefSeq" id="WP_310271407.1">
    <property type="nucleotide sequence ID" value="NZ_JAVDXU010000004.1"/>
</dbReference>
<gene>
    <name evidence="2" type="ORF">J2X20_005057</name>
</gene>
<feature type="transmembrane region" description="Helical" evidence="1">
    <location>
        <begin position="149"/>
        <end position="174"/>
    </location>
</feature>
<feature type="transmembrane region" description="Helical" evidence="1">
    <location>
        <begin position="440"/>
        <end position="462"/>
    </location>
</feature>
<feature type="transmembrane region" description="Helical" evidence="1">
    <location>
        <begin position="186"/>
        <end position="214"/>
    </location>
</feature>
<protein>
    <recommendedName>
        <fullName evidence="4">ABC transporter permease</fullName>
    </recommendedName>
</protein>
<keyword evidence="1" id="KW-0812">Transmembrane</keyword>
<feature type="transmembrane region" description="Helical" evidence="1">
    <location>
        <begin position="416"/>
        <end position="434"/>
    </location>
</feature>
<feature type="transmembrane region" description="Helical" evidence="1">
    <location>
        <begin position="495"/>
        <end position="520"/>
    </location>
</feature>
<evidence type="ECO:0000313" key="3">
    <source>
        <dbReference type="Proteomes" id="UP001180453"/>
    </source>
</evidence>
<accession>A0ABU1YUI6</accession>
<keyword evidence="3" id="KW-1185">Reference proteome</keyword>
<keyword evidence="1" id="KW-1133">Transmembrane helix</keyword>
<proteinExistence type="predicted"/>
<feature type="transmembrane region" description="Helical" evidence="1">
    <location>
        <begin position="59"/>
        <end position="81"/>
    </location>
</feature>
<comment type="caution">
    <text evidence="2">The sequence shown here is derived from an EMBL/GenBank/DDBJ whole genome shotgun (WGS) entry which is preliminary data.</text>
</comment>
<evidence type="ECO:0000256" key="1">
    <source>
        <dbReference type="SAM" id="Phobius"/>
    </source>
</evidence>
<dbReference type="EMBL" id="JAVDXU010000004">
    <property type="protein sequence ID" value="MDR7272383.1"/>
    <property type="molecule type" value="Genomic_DNA"/>
</dbReference>
<evidence type="ECO:0000313" key="2">
    <source>
        <dbReference type="EMBL" id="MDR7272383.1"/>
    </source>
</evidence>
<feature type="transmembrane region" description="Helical" evidence="1">
    <location>
        <begin position="21"/>
        <end position="39"/>
    </location>
</feature>
<feature type="transmembrane region" description="Helical" evidence="1">
    <location>
        <begin position="113"/>
        <end position="137"/>
    </location>
</feature>
<organism evidence="2 3">
    <name type="scientific">Roseateles saccharophilus</name>
    <name type="common">Pseudomonas saccharophila</name>
    <dbReference type="NCBI Taxonomy" id="304"/>
    <lineage>
        <taxon>Bacteria</taxon>
        <taxon>Pseudomonadati</taxon>
        <taxon>Pseudomonadota</taxon>
        <taxon>Betaproteobacteria</taxon>
        <taxon>Burkholderiales</taxon>
        <taxon>Sphaerotilaceae</taxon>
        <taxon>Roseateles</taxon>
    </lineage>
</organism>
<reference evidence="2 3" key="1">
    <citation type="submission" date="2023-07" db="EMBL/GenBank/DDBJ databases">
        <title>Sorghum-associated microbial communities from plants grown in Nebraska, USA.</title>
        <authorList>
            <person name="Schachtman D."/>
        </authorList>
    </citation>
    <scope>NUCLEOTIDE SEQUENCE [LARGE SCALE GENOMIC DNA]</scope>
    <source>
        <strain evidence="2 3">BE314</strain>
    </source>
</reference>
<name>A0ABU1YUI6_ROSSA</name>
<feature type="transmembrane region" description="Helical" evidence="1">
    <location>
        <begin position="261"/>
        <end position="286"/>
    </location>
</feature>
<feature type="transmembrane region" description="Helical" evidence="1">
    <location>
        <begin position="469"/>
        <end position="489"/>
    </location>
</feature>
<sequence length="526" mass="55266">MNTSLYKALVLNEWRLRSRRVSSLVILLAVVGISWLMVLDPGSGSAMMVVNKQRIAYESQALAFATNLIASLLLGLAGFYLARGRTQEDLRCGAAGVLAATPVGSAQLLGARWLGAFGFLFSLGTVVMLTVWVLQLVRGEGPLQPLPYLQMLVLGLAPGLMLCASLAVLADAWLPLSAKRGDALYWLLWMVQFAFIPALLGQGGAVHLSGWQLFDVNGMSPLLVGVSRLMDVSHISVGGSPFDASLPLLHMPEGLWTSELVALRVGSMLVALLPLVPAVMLFHRYAPDRVKLRNPNGRWRLVQGLQWLLRPLLKPLSFALGLLLRASARLPGLPGRWLADVALVLLSQPLLALTLLAGAVACGVAPAQALPGLLAATLCAWGLAVSDVSSRDLQSGTLALASATPGGAWERGWRQALAAFGLGLMLVLPGLLRICSAAPLLALACVAGLLFLSAAAALLGRLTQGSRTFLALFLFALYLDLQKVGIPALDLLGLAGAASVASATGYALAGVLGFAVLLAGPGLRRT</sequence>
<keyword evidence="1" id="KW-0472">Membrane</keyword>
<dbReference type="Proteomes" id="UP001180453">
    <property type="component" value="Unassembled WGS sequence"/>
</dbReference>